<comment type="subcellular location">
    <subcellularLocation>
        <location evidence="1">Cytoplasm</location>
    </subcellularLocation>
</comment>
<feature type="compositionally biased region" description="Basic and acidic residues" evidence="3">
    <location>
        <begin position="172"/>
        <end position="217"/>
    </location>
</feature>
<dbReference type="InterPro" id="IPR018862">
    <property type="entry name" value="eIF4E-T"/>
</dbReference>
<evidence type="ECO:0000313" key="5">
    <source>
        <dbReference type="Proteomes" id="UP000814243"/>
    </source>
</evidence>
<dbReference type="GO" id="GO:0003729">
    <property type="term" value="F:mRNA binding"/>
    <property type="evidence" value="ECO:0007669"/>
    <property type="project" value="TreeGrafter"/>
</dbReference>
<dbReference type="EMBL" id="JACEFF010000852">
    <property type="protein sequence ID" value="KAH9629819.1"/>
    <property type="molecule type" value="Genomic_DNA"/>
</dbReference>
<dbReference type="Proteomes" id="UP000814243">
    <property type="component" value="Unassembled WGS sequence"/>
</dbReference>
<comment type="caution">
    <text evidence="4">The sequence shown here is derived from an EMBL/GenBank/DDBJ whole genome shotgun (WGS) entry which is preliminary data.</text>
</comment>
<protein>
    <submittedName>
        <fullName evidence="4">Uncharacterized protein</fullName>
    </submittedName>
</protein>
<proteinExistence type="predicted"/>
<organism evidence="4 5">
    <name type="scientific">Spodoptera exigua</name>
    <name type="common">Beet armyworm</name>
    <name type="synonym">Noctua fulgens</name>
    <dbReference type="NCBI Taxonomy" id="7107"/>
    <lineage>
        <taxon>Eukaryota</taxon>
        <taxon>Metazoa</taxon>
        <taxon>Ecdysozoa</taxon>
        <taxon>Arthropoda</taxon>
        <taxon>Hexapoda</taxon>
        <taxon>Insecta</taxon>
        <taxon>Pterygota</taxon>
        <taxon>Neoptera</taxon>
        <taxon>Endopterygota</taxon>
        <taxon>Lepidoptera</taxon>
        <taxon>Glossata</taxon>
        <taxon>Ditrysia</taxon>
        <taxon>Noctuoidea</taxon>
        <taxon>Noctuidae</taxon>
        <taxon>Amphipyrinae</taxon>
        <taxon>Spodoptera</taxon>
    </lineage>
</organism>
<dbReference type="PANTHER" id="PTHR12269:SF1">
    <property type="entry name" value="EUKARYOTIC TRANSLATION INITIATION FACTOR 4E TRANSPORTER"/>
    <property type="match status" value="1"/>
</dbReference>
<feature type="compositionally biased region" description="Low complexity" evidence="3">
    <location>
        <begin position="257"/>
        <end position="274"/>
    </location>
</feature>
<evidence type="ECO:0000256" key="2">
    <source>
        <dbReference type="ARBA" id="ARBA00022490"/>
    </source>
</evidence>
<dbReference type="GO" id="GO:0017148">
    <property type="term" value="P:negative regulation of translation"/>
    <property type="evidence" value="ECO:0007669"/>
    <property type="project" value="TreeGrafter"/>
</dbReference>
<dbReference type="GO" id="GO:0005634">
    <property type="term" value="C:nucleus"/>
    <property type="evidence" value="ECO:0007669"/>
    <property type="project" value="TreeGrafter"/>
</dbReference>
<reference evidence="4" key="1">
    <citation type="journal article" date="2021" name="G3 (Bethesda)">
        <title>Genome and transcriptome analysis of the beet armyworm Spodoptera exigua reveals targets for pest control. .</title>
        <authorList>
            <person name="Simon S."/>
            <person name="Breeschoten T."/>
            <person name="Jansen H.J."/>
            <person name="Dirks R.P."/>
            <person name="Schranz M.E."/>
            <person name="Ros V.I.D."/>
        </authorList>
    </citation>
    <scope>NUCLEOTIDE SEQUENCE</scope>
    <source>
        <strain evidence="4">TB_SE_WUR_2020</strain>
    </source>
</reference>
<dbReference type="GO" id="GO:0036464">
    <property type="term" value="C:cytoplasmic ribonucleoprotein granule"/>
    <property type="evidence" value="ECO:0007669"/>
    <property type="project" value="UniProtKB-ARBA"/>
</dbReference>
<keyword evidence="2" id="KW-0963">Cytoplasm</keyword>
<evidence type="ECO:0000256" key="3">
    <source>
        <dbReference type="SAM" id="MobiDB-lite"/>
    </source>
</evidence>
<gene>
    <name evidence="4" type="ORF">HF086_009946</name>
</gene>
<evidence type="ECO:0000256" key="1">
    <source>
        <dbReference type="ARBA" id="ARBA00004496"/>
    </source>
</evidence>
<feature type="region of interest" description="Disordered" evidence="3">
    <location>
        <begin position="1"/>
        <end position="44"/>
    </location>
</feature>
<feature type="compositionally biased region" description="Basic residues" evidence="3">
    <location>
        <begin position="16"/>
        <end position="25"/>
    </location>
</feature>
<dbReference type="AlphaFoldDB" id="A0A922M3V6"/>
<evidence type="ECO:0000313" key="4">
    <source>
        <dbReference type="EMBL" id="KAH9629819.1"/>
    </source>
</evidence>
<accession>A0A922M3V6</accession>
<sequence length="329" mass="36148">MVSKETQPPVVEVSKKSRRRGRRAGSRAGSRAAKRRARKASSQTLAAAAIATTIPEKIGSPAKCAVHAFLLKYQSAMRKIPAQLPPKVHAGPPAIHGPPTKRVKRVSWREDNSVSGGGGGDPAVLAVGPARKPLQYTRDQLMRLRNSPLVKRNLENAFAGCEALALVLKRRSDSPNEEDRGARGDAPNENHKGVYGRDRDRERRSADPRERVRKESEPSGGGIVLSPQRRSFTSGCGAPAAAAPPAPTPHLARTRPESPLAAPAPAAAPHQPAHPAKPEQVYINLYHNNVYRFERRSFGRDSYTSDIKREREDRFINEKIRDRYMLTNT</sequence>
<feature type="region of interest" description="Disordered" evidence="3">
    <location>
        <begin position="172"/>
        <end position="276"/>
    </location>
</feature>
<name>A0A922M3V6_SPOEX</name>
<feature type="region of interest" description="Disordered" evidence="3">
    <location>
        <begin position="84"/>
        <end position="103"/>
    </location>
</feature>
<dbReference type="PANTHER" id="PTHR12269">
    <property type="entry name" value="EUKARYOTIC TRANSLATION INITIATION FACTOR 4E TRANSPORTER"/>
    <property type="match status" value="1"/>
</dbReference>